<dbReference type="GO" id="GO:0004674">
    <property type="term" value="F:protein serine/threonine kinase activity"/>
    <property type="evidence" value="ECO:0007669"/>
    <property type="project" value="UniProtKB-KW"/>
</dbReference>
<comment type="caution">
    <text evidence="1">The sequence shown here is derived from an EMBL/GenBank/DDBJ whole genome shotgun (WGS) entry which is preliminary data.</text>
</comment>
<proteinExistence type="predicted"/>
<sequence length="95" mass="10949">MSYQLYGIDPALIERVKFKLRNPVIKERLIMLLQSVTKADLQNRTKVTQLIGIASGILGENLTGFQTNQILEFILSQKIDPSNTFHLIKLWSMFR</sequence>
<dbReference type="AlphaFoldDB" id="A0A6L8UX78"/>
<name>A0A6L8UX78_9BACL</name>
<protein>
    <submittedName>
        <fullName evidence="1">Serine/threonine protein kinase</fullName>
    </submittedName>
</protein>
<evidence type="ECO:0000313" key="1">
    <source>
        <dbReference type="EMBL" id="MZQ81660.1"/>
    </source>
</evidence>
<gene>
    <name evidence="1" type="ORF">GQF01_05875</name>
</gene>
<keyword evidence="1" id="KW-0808">Transferase</keyword>
<accession>A0A6L8UX78</accession>
<dbReference type="InterPro" id="IPR025942">
    <property type="entry name" value="SpoVIF"/>
</dbReference>
<keyword evidence="1" id="KW-0418">Kinase</keyword>
<evidence type="ECO:0000313" key="2">
    <source>
        <dbReference type="Proteomes" id="UP000481087"/>
    </source>
</evidence>
<dbReference type="RefSeq" id="WP_161405905.1">
    <property type="nucleotide sequence ID" value="NZ_WTUZ01000010.1"/>
</dbReference>
<keyword evidence="2" id="KW-1185">Reference proteome</keyword>
<reference evidence="1 2" key="1">
    <citation type="submission" date="2019-12" db="EMBL/GenBank/DDBJ databases">
        <title>Paenibacillus sp. nov. sp. isolated from soil.</title>
        <authorList>
            <person name="Kim J."/>
            <person name="Jeong S.E."/>
            <person name="Jung H.S."/>
            <person name="Jeon C.O."/>
        </authorList>
    </citation>
    <scope>NUCLEOTIDE SEQUENCE [LARGE SCALE GENOMIC DNA]</scope>
    <source>
        <strain evidence="1 2">5J-6</strain>
    </source>
</reference>
<dbReference type="Pfam" id="PF14069">
    <property type="entry name" value="SpoVIF"/>
    <property type="match status" value="1"/>
</dbReference>
<dbReference type="EMBL" id="WTUZ01000010">
    <property type="protein sequence ID" value="MZQ81660.1"/>
    <property type="molecule type" value="Genomic_DNA"/>
</dbReference>
<keyword evidence="1" id="KW-0723">Serine/threonine-protein kinase</keyword>
<dbReference type="Proteomes" id="UP000481087">
    <property type="component" value="Unassembled WGS sequence"/>
</dbReference>
<organism evidence="1 2">
    <name type="scientific">Paenibacillus silvestris</name>
    <dbReference type="NCBI Taxonomy" id="2606219"/>
    <lineage>
        <taxon>Bacteria</taxon>
        <taxon>Bacillati</taxon>
        <taxon>Bacillota</taxon>
        <taxon>Bacilli</taxon>
        <taxon>Bacillales</taxon>
        <taxon>Paenibacillaceae</taxon>
        <taxon>Paenibacillus</taxon>
    </lineage>
</organism>